<protein>
    <submittedName>
        <fullName evidence="4">DNA sulfur modification protein DndD</fullName>
    </submittedName>
</protein>
<dbReference type="GO" id="GO:0016887">
    <property type="term" value="F:ATP hydrolysis activity"/>
    <property type="evidence" value="ECO:0007669"/>
    <property type="project" value="InterPro"/>
</dbReference>
<evidence type="ECO:0000313" key="5">
    <source>
        <dbReference type="Proteomes" id="UP000277326"/>
    </source>
</evidence>
<dbReference type="Gene3D" id="3.40.50.300">
    <property type="entry name" value="P-loop containing nucleotide triphosphate hydrolases"/>
    <property type="match status" value="2"/>
</dbReference>
<reference evidence="4 5" key="1">
    <citation type="journal article" date="2015" name="Stand. Genomic Sci.">
        <title>Genomic Encyclopedia of Bacterial and Archaeal Type Strains, Phase III: the genomes of soil and plant-associated and newly described type strains.</title>
        <authorList>
            <person name="Whitman W.B."/>
            <person name="Woyke T."/>
            <person name="Klenk H.P."/>
            <person name="Zhou Y."/>
            <person name="Lilburn T.G."/>
            <person name="Beck B.J."/>
            <person name="De Vos P."/>
            <person name="Vandamme P."/>
            <person name="Eisen J.A."/>
            <person name="Garrity G."/>
            <person name="Hugenholtz P."/>
            <person name="Kyrpides N.C."/>
        </authorList>
    </citation>
    <scope>NUCLEOTIDE SEQUENCE [LARGE SCALE GENOMIC DNA]</scope>
    <source>
        <strain evidence="4 5">CGMCC 1.10124</strain>
    </source>
</reference>
<dbReference type="RefSeq" id="WP_243695923.1">
    <property type="nucleotide sequence ID" value="NZ_CP034145.1"/>
</dbReference>
<dbReference type="PANTHER" id="PTHR32114">
    <property type="entry name" value="ABC TRANSPORTER ABCH.3"/>
    <property type="match status" value="1"/>
</dbReference>
<feature type="coiled-coil region" evidence="3">
    <location>
        <begin position="352"/>
        <end position="488"/>
    </location>
</feature>
<gene>
    <name evidence="4" type="ORF">ATH50_3101</name>
</gene>
<comment type="similarity">
    <text evidence="2">Belongs to the Sph1/Sph2 family.</text>
</comment>
<dbReference type="PANTHER" id="PTHR32114:SF2">
    <property type="entry name" value="ABC TRANSPORTER ABCH.3"/>
    <property type="match status" value="1"/>
</dbReference>
<dbReference type="Proteomes" id="UP000277326">
    <property type="component" value="Unassembled WGS sequence"/>
</dbReference>
<evidence type="ECO:0000256" key="3">
    <source>
        <dbReference type="SAM" id="Coils"/>
    </source>
</evidence>
<evidence type="ECO:0000313" key="4">
    <source>
        <dbReference type="EMBL" id="RMB12945.1"/>
    </source>
</evidence>
<dbReference type="SUPFAM" id="SSF52540">
    <property type="entry name" value="P-loop containing nucleoside triphosphate hydrolases"/>
    <property type="match status" value="2"/>
</dbReference>
<dbReference type="InterPro" id="IPR027417">
    <property type="entry name" value="P-loop_NTPase"/>
</dbReference>
<accession>A0A3M0CVN0</accession>
<dbReference type="AlphaFoldDB" id="A0A3M0CVN0"/>
<evidence type="ECO:0000256" key="1">
    <source>
        <dbReference type="ARBA" id="ARBA00023054"/>
    </source>
</evidence>
<evidence type="ECO:0000256" key="2">
    <source>
        <dbReference type="ARBA" id="ARBA00049666"/>
    </source>
</evidence>
<keyword evidence="1 3" id="KW-0175">Coiled coil</keyword>
<proteinExistence type="inferred from homology"/>
<dbReference type="GO" id="GO:0006302">
    <property type="term" value="P:double-strand break repair"/>
    <property type="evidence" value="ECO:0007669"/>
    <property type="project" value="InterPro"/>
</dbReference>
<sequence>MSRIQIHSVEVKDYRQFHGKQRIELKTDGKKNINVIEGENGSGKSNLLNAITFCLYDTEEHLEESKEEGLNVYPYGNRDKLEDLDEGEELNGYVEVRFGRDSPEYRFKRSFTTVKKGENQFSDASDDLTLQRKEGSDWDIKDDPIAHLNQILPVDVRDYYLFDGERLDTFFEEEYSENVKKGIVDVSHIDLLERSENHLKRVRDQIQDKDDFSGKEDELREELNELRDELEDLEGDKEEIVSNLEETRRLIKQKESKLEDSDDKYIRSRQEQRSKAKDRLKNLRSRKENLQNRSGDVLAEAAPIVYCYDALDFTLEQINELHEKGKLPPRIQDYFIRELLEEGECICGEPIEEDHEHELKDLLEEVEQGLDEDENLEGKSEIPRIQDVGTEKVSQLLDLRGQIREVEEEISDTETEINEIKEELKQYDTSDEDIDVDAIEDQLDDLEDREETLKDQKEDIVSDIALKQEEVDNKDEELTKELKKKEKHQDLVKKLEFLEQSIDHVNEIQQTVLGEIRSQAQEKIEEYFNQLIWKDEEYEIVLEEDYTIRVLDEFGMDKIGSLSAGEKQVLALSFMSALTSISGFEAPIVIDTPLGRISSEPRNRIAENIPDYIEGTQLTFLMTDSEYTTQVESRMKDSISNEYLLSNSGLKTEVVER</sequence>
<feature type="coiled-coil region" evidence="3">
    <location>
        <begin position="209"/>
        <end position="300"/>
    </location>
</feature>
<name>A0A3M0CVN0_9EURY</name>
<organism evidence="4 5">
    <name type="scientific">Haloplanus aerogenes</name>
    <dbReference type="NCBI Taxonomy" id="660522"/>
    <lineage>
        <taxon>Archaea</taxon>
        <taxon>Methanobacteriati</taxon>
        <taxon>Methanobacteriota</taxon>
        <taxon>Stenosarchaea group</taxon>
        <taxon>Halobacteria</taxon>
        <taxon>Halobacteriales</taxon>
        <taxon>Haloferacaceae</taxon>
        <taxon>Haloplanus</taxon>
    </lineage>
</organism>
<comment type="caution">
    <text evidence="4">The sequence shown here is derived from an EMBL/GenBank/DDBJ whole genome shotgun (WGS) entry which is preliminary data.</text>
</comment>
<dbReference type="EMBL" id="REFS01000006">
    <property type="protein sequence ID" value="RMB12945.1"/>
    <property type="molecule type" value="Genomic_DNA"/>
</dbReference>
<dbReference type="GeneID" id="71554031"/>